<keyword evidence="4" id="KW-1185">Reference proteome</keyword>
<dbReference type="PANTHER" id="PTHR30121:SF6">
    <property type="entry name" value="SLR6007 PROTEIN"/>
    <property type="match status" value="1"/>
</dbReference>
<dbReference type="SMART" id="SM00382">
    <property type="entry name" value="AAA"/>
    <property type="match status" value="2"/>
</dbReference>
<proteinExistence type="predicted"/>
<feature type="domain" description="AAA+ ATPase" evidence="2">
    <location>
        <begin position="743"/>
        <end position="1073"/>
    </location>
</feature>
<dbReference type="OrthoDB" id="9758751at2"/>
<protein>
    <recommendedName>
        <fullName evidence="2">AAA+ ATPase domain-containing protein</fullName>
    </recommendedName>
</protein>
<dbReference type="EMBL" id="LMTR01000065">
    <property type="protein sequence ID" value="KWT67402.1"/>
    <property type="molecule type" value="Genomic_DNA"/>
</dbReference>
<gene>
    <name evidence="3" type="ORF">APY04_1967</name>
</gene>
<dbReference type="Proteomes" id="UP000059074">
    <property type="component" value="Unassembled WGS sequence"/>
</dbReference>
<dbReference type="PATRIC" id="fig|121290.4.peg.3365"/>
<dbReference type="RefSeq" id="WP_068461986.1">
    <property type="nucleotide sequence ID" value="NZ_LMTR01000065.1"/>
</dbReference>
<dbReference type="CDD" id="cd01127">
    <property type="entry name" value="TrwB_TraG_TraD_VirD4"/>
    <property type="match status" value="1"/>
</dbReference>
<feature type="region of interest" description="Disordered" evidence="1">
    <location>
        <begin position="390"/>
        <end position="415"/>
    </location>
</feature>
<feature type="compositionally biased region" description="Acidic residues" evidence="1">
    <location>
        <begin position="397"/>
        <end position="406"/>
    </location>
</feature>
<accession>A0A109BEU3</accession>
<dbReference type="AlphaFoldDB" id="A0A109BEU3"/>
<comment type="caution">
    <text evidence="3">The sequence shown here is derived from an EMBL/GenBank/DDBJ whole genome shotgun (WGS) entry which is preliminary data.</text>
</comment>
<sequence length="1161" mass="128374">MQLNQASPQPASDRLFSAFEHSITWEDDIWRADPVDVVEVHAKARRKFSELLSGIVSGRGPGTQDRILLFHGQSGAGKTHLLRALRTSAHREGRAYFGYAQMTPDVANYADYYLRRLVHSLEKTYDPDASGESALARLTSRMIDNADVDPKDLQNLREASLDETRLAQLVLKMADDILASPRYAELELDINVVRALLYLERRDPRIDQRVRQYLHGRPLTELAHQAVAALDPNDGEDRAFEIIAALGGLMWSIDRAALVFCVDQVEDLRFFSDAEERFQRAVRDLIQMANRVPNAILIISCLEDFYGQVRGVLAQSYIDRIEKSGPVALLESRTPEEARLIIAKRLAHIAEAAEQGTHYSDPSAYFGPQFYEEFAGLSTRRLLEHAYNRLRTKTTSDEPDDEETEDNASVAQSEPSGFISRLAAALGLGVPEEMGGAPARPAVANGAPAFDYRETWERFQSASEAEIPSDESELLDVLAGAMPLARDEWAGTLQLSVERLELGDDVAALDFTLRHEQGFATDGRVFICNRPTQGGGLKRQLDRVLSSMGTKQCFMLRASDFPPNRKNQTAQAVRKFRENGGRTLTVPIAEWERMMMVREFQTHHRLDPGFMDWLAGARLLSNLTVIIQLLRLDLLGRTLPRSAMMELHGVHQPEAPAAGQPDAATPARGLMGTLETMAPAALDAAHAADAVDEEVSDAPVVAEAEEQLPLSVILDENSDGDSIFGGRELRPGGRPVTLNKNVLKRHAAVLGGSGSGKTTLALSLIEQLLLRGIPAVLLDRKGDLCSYANPDVWRENDEEFSERRGEREKLADAIDVAVFTPGRSSGRPISITLLPNGINELPDHEQQLLANLSSAALGEMLHLKNSATHQKQSGTLSVALRILGSRHSREVTLADLINLLEDEDPELSDLTQRMDPSGKLRRDLVAQLDSLRHRNASLFEAGGETLNMESLLGLGPHAREGRTRLSIIYTGFLGDNENILFWVSQFLSEALRFCQRNPNDELQAVVMFDEADLYIPANAKPATAEPLQSLLKRARSAGLGIMLATQSPGDLDYKSRDQITSWFIGRVREDTALRKLKAAFQSESGLDPAAVLPGQTVGEFHLVQEGLVRSMKAQRSLIMAEQVPFDRIEQLSRETKGQDERQLRLFDAPLRAIAGGLSKRG</sequence>
<reference evidence="3 4" key="1">
    <citation type="submission" date="2015-10" db="EMBL/GenBank/DDBJ databases">
        <title>Transcriptomic analysis of a linuron degrading triple-species bacterial consortium.</title>
        <authorList>
            <person name="Albers P."/>
        </authorList>
    </citation>
    <scope>NUCLEOTIDE SEQUENCE [LARGE SCALE GENOMIC DNA]</scope>
    <source>
        <strain evidence="3 4">WDL6</strain>
    </source>
</reference>
<dbReference type="SUPFAM" id="SSF52540">
    <property type="entry name" value="P-loop containing nucleoside triphosphate hydrolases"/>
    <property type="match status" value="2"/>
</dbReference>
<dbReference type="PROSITE" id="PS00675">
    <property type="entry name" value="SIGMA54_INTERACT_1"/>
    <property type="match status" value="1"/>
</dbReference>
<dbReference type="InterPro" id="IPR027417">
    <property type="entry name" value="P-loop_NTPase"/>
</dbReference>
<dbReference type="Gene3D" id="3.40.50.300">
    <property type="entry name" value="P-loop containing nucleotide triphosphate hydrolases"/>
    <property type="match status" value="2"/>
</dbReference>
<dbReference type="STRING" id="121290.APY04_1967"/>
<feature type="domain" description="AAA+ ATPase" evidence="2">
    <location>
        <begin position="64"/>
        <end position="370"/>
    </location>
</feature>
<dbReference type="InterPro" id="IPR051162">
    <property type="entry name" value="T4SS_component"/>
</dbReference>
<evidence type="ECO:0000259" key="2">
    <source>
        <dbReference type="SMART" id="SM00382"/>
    </source>
</evidence>
<name>A0A109BEU3_HYPSL</name>
<evidence type="ECO:0000313" key="3">
    <source>
        <dbReference type="EMBL" id="KWT67402.1"/>
    </source>
</evidence>
<organism evidence="3 4">
    <name type="scientific">Hyphomicrobium sulfonivorans</name>
    <dbReference type="NCBI Taxonomy" id="121290"/>
    <lineage>
        <taxon>Bacteria</taxon>
        <taxon>Pseudomonadati</taxon>
        <taxon>Pseudomonadota</taxon>
        <taxon>Alphaproteobacteria</taxon>
        <taxon>Hyphomicrobiales</taxon>
        <taxon>Hyphomicrobiaceae</taxon>
        <taxon>Hyphomicrobium</taxon>
    </lineage>
</organism>
<evidence type="ECO:0000256" key="1">
    <source>
        <dbReference type="SAM" id="MobiDB-lite"/>
    </source>
</evidence>
<evidence type="ECO:0000313" key="4">
    <source>
        <dbReference type="Proteomes" id="UP000059074"/>
    </source>
</evidence>
<dbReference type="InterPro" id="IPR003593">
    <property type="entry name" value="AAA+_ATPase"/>
</dbReference>
<dbReference type="PANTHER" id="PTHR30121">
    <property type="entry name" value="UNCHARACTERIZED PROTEIN YJGR-RELATED"/>
    <property type="match status" value="1"/>
</dbReference>
<dbReference type="InterPro" id="IPR025662">
    <property type="entry name" value="Sigma_54_int_dom_ATP-bd_1"/>
</dbReference>
<dbReference type="Pfam" id="PF01935">
    <property type="entry name" value="DUF87"/>
    <property type="match status" value="1"/>
</dbReference>
<dbReference type="InterPro" id="IPR002789">
    <property type="entry name" value="HerA_central"/>
</dbReference>